<reference evidence="8 9" key="1">
    <citation type="submission" date="2017-07" db="EMBL/GenBank/DDBJ databases">
        <title>Genome sequencing and assembly of Paenibacillus rigui.</title>
        <authorList>
            <person name="Mayilraj S."/>
        </authorList>
    </citation>
    <scope>NUCLEOTIDE SEQUENCE [LARGE SCALE GENOMIC DNA]</scope>
    <source>
        <strain evidence="8 9">JCM 16352</strain>
    </source>
</reference>
<dbReference type="Proteomes" id="UP000215509">
    <property type="component" value="Unassembled WGS sequence"/>
</dbReference>
<gene>
    <name evidence="8" type="ORF">CF651_19875</name>
</gene>
<evidence type="ECO:0000256" key="2">
    <source>
        <dbReference type="ARBA" id="ARBA00022448"/>
    </source>
</evidence>
<dbReference type="EMBL" id="NMQW01000028">
    <property type="protein sequence ID" value="OXM84566.1"/>
    <property type="molecule type" value="Genomic_DNA"/>
</dbReference>
<evidence type="ECO:0000313" key="9">
    <source>
        <dbReference type="Proteomes" id="UP000215509"/>
    </source>
</evidence>
<feature type="transmembrane region" description="Helical" evidence="6">
    <location>
        <begin position="347"/>
        <end position="370"/>
    </location>
</feature>
<dbReference type="CDD" id="cd17319">
    <property type="entry name" value="MFS_ExuT_GudP_like"/>
    <property type="match status" value="1"/>
</dbReference>
<sequence length="412" mass="44858">MRQDITNKKKYAILLVLFLAWIVGYFDKVSINVAIIPITKDLQLTPDKAGLILSSFFLSYALMQLVGGYLADKFGASKVLSGAIFTWSIFTGITGFANSFFSLMASRIMVGAGEGSFPTASSVAIANTFPKEQRARAKSVVQSGSSVGIAIGSIVIATMTASVGWRIMFYALAVIGFLIAILVWFVLKSSEKRVETEQERQEKQVNKVPVKTILKTSMVWKLLVVYFFANVVFWGLQSWLPSYWVKVKGLSMVSMGVYSSIPAILGFVSFLVSGWVLDKYMLGKEKVIIIGGALLSAIFIYLMFNASSVPLAFTYLTLTNVFLNPVSITVFIMPLKHMAKDSVGTATGIINAGAQVGSILSPTIMGYLISSTGDNYNIAFMFLVASCIVMLFAGFTINTKKSVPTNKEIADV</sequence>
<comment type="caution">
    <text evidence="8">The sequence shown here is derived from an EMBL/GenBank/DDBJ whole genome shotgun (WGS) entry which is preliminary data.</text>
</comment>
<dbReference type="InterPro" id="IPR050382">
    <property type="entry name" value="MFS_Na/Anion_cotransporter"/>
</dbReference>
<dbReference type="PROSITE" id="PS50850">
    <property type="entry name" value="MFS"/>
    <property type="match status" value="1"/>
</dbReference>
<dbReference type="OrthoDB" id="9773404at2"/>
<comment type="subcellular location">
    <subcellularLocation>
        <location evidence="1">Cell membrane</location>
        <topology evidence="1">Multi-pass membrane protein</topology>
    </subcellularLocation>
</comment>
<evidence type="ECO:0000256" key="1">
    <source>
        <dbReference type="ARBA" id="ARBA00004651"/>
    </source>
</evidence>
<dbReference type="PANTHER" id="PTHR11662">
    <property type="entry name" value="SOLUTE CARRIER FAMILY 17"/>
    <property type="match status" value="1"/>
</dbReference>
<name>A0A229UMB6_9BACL</name>
<dbReference type="AlphaFoldDB" id="A0A229UMB6"/>
<dbReference type="PANTHER" id="PTHR11662:SF399">
    <property type="entry name" value="FI19708P1-RELATED"/>
    <property type="match status" value="1"/>
</dbReference>
<evidence type="ECO:0000256" key="6">
    <source>
        <dbReference type="SAM" id="Phobius"/>
    </source>
</evidence>
<dbReference type="GO" id="GO:0005886">
    <property type="term" value="C:plasma membrane"/>
    <property type="evidence" value="ECO:0007669"/>
    <property type="project" value="UniProtKB-SubCell"/>
</dbReference>
<feature type="transmembrane region" description="Helical" evidence="6">
    <location>
        <begin position="376"/>
        <end position="397"/>
    </location>
</feature>
<evidence type="ECO:0000256" key="3">
    <source>
        <dbReference type="ARBA" id="ARBA00022692"/>
    </source>
</evidence>
<feature type="transmembrane region" description="Helical" evidence="6">
    <location>
        <begin position="83"/>
        <end position="102"/>
    </location>
</feature>
<dbReference type="RefSeq" id="WP_094016623.1">
    <property type="nucleotide sequence ID" value="NZ_NMQW01000028.1"/>
</dbReference>
<dbReference type="InterPro" id="IPR036259">
    <property type="entry name" value="MFS_trans_sf"/>
</dbReference>
<feature type="transmembrane region" description="Helical" evidence="6">
    <location>
        <begin position="256"/>
        <end position="275"/>
    </location>
</feature>
<proteinExistence type="predicted"/>
<protein>
    <submittedName>
        <fullName evidence="8">MFS transporter</fullName>
    </submittedName>
</protein>
<keyword evidence="4 6" id="KW-1133">Transmembrane helix</keyword>
<keyword evidence="3 6" id="KW-0812">Transmembrane</keyword>
<accession>A0A229UMB6</accession>
<feature type="transmembrane region" description="Helical" evidence="6">
    <location>
        <begin position="312"/>
        <end position="335"/>
    </location>
</feature>
<feature type="domain" description="Major facilitator superfamily (MFS) profile" evidence="7">
    <location>
        <begin position="13"/>
        <end position="402"/>
    </location>
</feature>
<feature type="transmembrane region" description="Helical" evidence="6">
    <location>
        <begin position="167"/>
        <end position="187"/>
    </location>
</feature>
<evidence type="ECO:0000259" key="7">
    <source>
        <dbReference type="PROSITE" id="PS50850"/>
    </source>
</evidence>
<keyword evidence="5 6" id="KW-0472">Membrane</keyword>
<dbReference type="Pfam" id="PF07690">
    <property type="entry name" value="MFS_1"/>
    <property type="match status" value="1"/>
</dbReference>
<evidence type="ECO:0000313" key="8">
    <source>
        <dbReference type="EMBL" id="OXM84566.1"/>
    </source>
</evidence>
<feature type="transmembrane region" description="Helical" evidence="6">
    <location>
        <begin position="141"/>
        <end position="161"/>
    </location>
</feature>
<dbReference type="SUPFAM" id="SSF103473">
    <property type="entry name" value="MFS general substrate transporter"/>
    <property type="match status" value="1"/>
</dbReference>
<keyword evidence="9" id="KW-1185">Reference proteome</keyword>
<feature type="transmembrane region" description="Helical" evidence="6">
    <location>
        <begin position="12"/>
        <end position="38"/>
    </location>
</feature>
<dbReference type="InterPro" id="IPR020846">
    <property type="entry name" value="MFS_dom"/>
</dbReference>
<keyword evidence="2" id="KW-0813">Transport</keyword>
<dbReference type="Gene3D" id="1.20.1250.20">
    <property type="entry name" value="MFS general substrate transporter like domains"/>
    <property type="match status" value="2"/>
</dbReference>
<dbReference type="InterPro" id="IPR011701">
    <property type="entry name" value="MFS"/>
</dbReference>
<feature type="transmembrane region" description="Helical" evidence="6">
    <location>
        <begin position="218"/>
        <end position="236"/>
    </location>
</feature>
<feature type="transmembrane region" description="Helical" evidence="6">
    <location>
        <begin position="50"/>
        <end position="71"/>
    </location>
</feature>
<feature type="transmembrane region" description="Helical" evidence="6">
    <location>
        <begin position="108"/>
        <end position="129"/>
    </location>
</feature>
<evidence type="ECO:0000256" key="5">
    <source>
        <dbReference type="ARBA" id="ARBA00023136"/>
    </source>
</evidence>
<organism evidence="8 9">
    <name type="scientific">Paenibacillus rigui</name>
    <dbReference type="NCBI Taxonomy" id="554312"/>
    <lineage>
        <taxon>Bacteria</taxon>
        <taxon>Bacillati</taxon>
        <taxon>Bacillota</taxon>
        <taxon>Bacilli</taxon>
        <taxon>Bacillales</taxon>
        <taxon>Paenibacillaceae</taxon>
        <taxon>Paenibacillus</taxon>
    </lineage>
</organism>
<evidence type="ECO:0000256" key="4">
    <source>
        <dbReference type="ARBA" id="ARBA00022989"/>
    </source>
</evidence>
<dbReference type="GO" id="GO:0022857">
    <property type="term" value="F:transmembrane transporter activity"/>
    <property type="evidence" value="ECO:0007669"/>
    <property type="project" value="InterPro"/>
</dbReference>
<feature type="transmembrane region" description="Helical" evidence="6">
    <location>
        <begin position="287"/>
        <end position="306"/>
    </location>
</feature>